<proteinExistence type="inferred from homology"/>
<keyword evidence="5" id="KW-1185">Reference proteome</keyword>
<feature type="region of interest" description="Disordered" evidence="2">
    <location>
        <begin position="31"/>
        <end position="62"/>
    </location>
</feature>
<comment type="similarity">
    <text evidence="1">Belongs to the YTHDF family.</text>
</comment>
<dbReference type="PANTHER" id="PTHR12357">
    <property type="entry name" value="YTH YT521-B HOMOLOGY DOMAIN-CONTAINING"/>
    <property type="match status" value="1"/>
</dbReference>
<dbReference type="GO" id="GO:0005737">
    <property type="term" value="C:cytoplasm"/>
    <property type="evidence" value="ECO:0007669"/>
    <property type="project" value="TreeGrafter"/>
</dbReference>
<sequence>MDAKAKPEKPIEDALKKLKIDLPSKVNCINTSGPKGGSQYDSTSCISSGDAGSSNKESEVDQEPLVGEQGVYYYGYYYPGSTGLLGEWDDQYYIQGTDSLQIQHPAVQAENGSFVYYFPGYQAGYTPYSPVLPGAIYGVDGQFLSQGSYYPCSVSPQTLVSPGVLPQQAAYGPELVPAYPWDPSFFFTDEIQGSITVDPTNPHYKPNLTSHGHTRALSKTMPTSKSVLGTKGSSLASDVSHPITVQNQTHKPVKKGAAAVLSKGYVPINKFNVYANQGKGELLYSKSAINLKENGRSWVDDEKLKEKMAEKNSKCPVFLFFSVNASGQFCGVAEMTGRVDFSKDMDFWQQDKWNGDTQEVKFSQGTEMLSIFKSYSFKTSILDDFGFYENRQKVMQEKRNKTNSPSLVNSLPKNVEPIEVPKTDDSKSETPSLVLIVEEDHQTGIPTRK</sequence>
<dbReference type="InterPro" id="IPR045168">
    <property type="entry name" value="YTH_prot"/>
</dbReference>
<dbReference type="InterPro" id="IPR007275">
    <property type="entry name" value="YTH_domain"/>
</dbReference>
<comment type="caution">
    <text evidence="4">The sequence shown here is derived from an EMBL/GenBank/DDBJ whole genome shotgun (WGS) entry which is preliminary data.</text>
</comment>
<keyword evidence="1" id="KW-0694">RNA-binding</keyword>
<evidence type="ECO:0000259" key="3">
    <source>
        <dbReference type="PROSITE" id="PS50882"/>
    </source>
</evidence>
<dbReference type="PROSITE" id="PS50882">
    <property type="entry name" value="YTH"/>
    <property type="match status" value="1"/>
</dbReference>
<evidence type="ECO:0000256" key="2">
    <source>
        <dbReference type="SAM" id="MobiDB-lite"/>
    </source>
</evidence>
<protein>
    <recommendedName>
        <fullName evidence="1">YTH domain-containing family protein</fullName>
    </recommendedName>
</protein>
<feature type="compositionally biased region" description="Polar residues" evidence="2">
    <location>
        <begin position="31"/>
        <end position="55"/>
    </location>
</feature>
<evidence type="ECO:0000256" key="1">
    <source>
        <dbReference type="RuleBase" id="RU369095"/>
    </source>
</evidence>
<reference evidence="4 5" key="1">
    <citation type="submission" date="2022-12" db="EMBL/GenBank/DDBJ databases">
        <title>Chromosome-scale assembly of the Ensete ventricosum genome.</title>
        <authorList>
            <person name="Dussert Y."/>
            <person name="Stocks J."/>
            <person name="Wendawek A."/>
            <person name="Woldeyes F."/>
            <person name="Nichols R.A."/>
            <person name="Borrell J.S."/>
        </authorList>
    </citation>
    <scope>NUCLEOTIDE SEQUENCE [LARGE SCALE GENOMIC DNA]</scope>
    <source>
        <strain evidence="5">cv. Maze</strain>
        <tissue evidence="4">Seeds</tissue>
    </source>
</reference>
<accession>A0AAV8PVJ8</accession>
<comment type="function">
    <text evidence="1">Specifically recognizes and binds N6-methyladenosine (m6A)-containing RNAs, and regulates mRNA stability. M6A is a modification present at internal sites of mRNAs and some non-coding RNAs and plays a role in mRNA stability and processing.</text>
</comment>
<dbReference type="Gene3D" id="3.10.590.10">
    <property type="entry name" value="ph1033 like domains"/>
    <property type="match status" value="1"/>
</dbReference>
<organism evidence="4 5">
    <name type="scientific">Ensete ventricosum</name>
    <name type="common">Abyssinian banana</name>
    <name type="synonym">Musa ensete</name>
    <dbReference type="NCBI Taxonomy" id="4639"/>
    <lineage>
        <taxon>Eukaryota</taxon>
        <taxon>Viridiplantae</taxon>
        <taxon>Streptophyta</taxon>
        <taxon>Embryophyta</taxon>
        <taxon>Tracheophyta</taxon>
        <taxon>Spermatophyta</taxon>
        <taxon>Magnoliopsida</taxon>
        <taxon>Liliopsida</taxon>
        <taxon>Zingiberales</taxon>
        <taxon>Musaceae</taxon>
        <taxon>Ensete</taxon>
    </lineage>
</organism>
<gene>
    <name evidence="4" type="ORF">OPV22_031494</name>
</gene>
<evidence type="ECO:0000313" key="4">
    <source>
        <dbReference type="EMBL" id="KAJ8458568.1"/>
    </source>
</evidence>
<feature type="compositionally biased region" description="Basic and acidic residues" evidence="2">
    <location>
        <begin position="419"/>
        <end position="428"/>
    </location>
</feature>
<feature type="region of interest" description="Disordered" evidence="2">
    <location>
        <begin position="398"/>
        <end position="433"/>
    </location>
</feature>
<feature type="domain" description="YTH" evidence="3">
    <location>
        <begin position="268"/>
        <end position="415"/>
    </location>
</feature>
<feature type="compositionally biased region" description="Polar residues" evidence="2">
    <location>
        <begin position="402"/>
        <end position="412"/>
    </location>
</feature>
<name>A0AAV8PVJ8_ENSVE</name>
<dbReference type="GO" id="GO:0003729">
    <property type="term" value="F:mRNA binding"/>
    <property type="evidence" value="ECO:0007669"/>
    <property type="project" value="UniProtKB-UniRule"/>
</dbReference>
<dbReference type="PANTHER" id="PTHR12357:SF127">
    <property type="entry name" value="YTH DOMAIN-CONTAINING FAMILY PROTEIN"/>
    <property type="match status" value="1"/>
</dbReference>
<dbReference type="GO" id="GO:1990247">
    <property type="term" value="F:N6-methyladenosine-containing RNA reader activity"/>
    <property type="evidence" value="ECO:0007669"/>
    <property type="project" value="UniProtKB-UniRule"/>
</dbReference>
<dbReference type="GO" id="GO:0061157">
    <property type="term" value="P:mRNA destabilization"/>
    <property type="evidence" value="ECO:0007669"/>
    <property type="project" value="TreeGrafter"/>
</dbReference>
<dbReference type="EMBL" id="JAQQAF010000009">
    <property type="protein sequence ID" value="KAJ8458568.1"/>
    <property type="molecule type" value="Genomic_DNA"/>
</dbReference>
<dbReference type="Proteomes" id="UP001222027">
    <property type="component" value="Unassembled WGS sequence"/>
</dbReference>
<dbReference type="AlphaFoldDB" id="A0AAV8PVJ8"/>
<evidence type="ECO:0000313" key="5">
    <source>
        <dbReference type="Proteomes" id="UP001222027"/>
    </source>
</evidence>
<dbReference type="Pfam" id="PF04146">
    <property type="entry name" value="YTH"/>
    <property type="match status" value="1"/>
</dbReference>